<feature type="domain" description="HPt" evidence="11">
    <location>
        <begin position="5"/>
        <end position="110"/>
    </location>
</feature>
<dbReference type="InterPro" id="IPR004358">
    <property type="entry name" value="Sig_transdc_His_kin-like_C"/>
</dbReference>
<dbReference type="Pfam" id="PF01627">
    <property type="entry name" value="Hpt"/>
    <property type="match status" value="1"/>
</dbReference>
<evidence type="ECO:0000256" key="3">
    <source>
        <dbReference type="ARBA" id="ARBA00022553"/>
    </source>
</evidence>
<feature type="domain" description="CheW-like" evidence="10">
    <location>
        <begin position="457"/>
        <end position="597"/>
    </location>
</feature>
<dbReference type="EMBL" id="JWHL01000016">
    <property type="protein sequence ID" value="MBR1369651.1"/>
    <property type="molecule type" value="Genomic_DNA"/>
</dbReference>
<feature type="domain" description="Response regulatory" evidence="9">
    <location>
        <begin position="612"/>
        <end position="728"/>
    </location>
</feature>
<evidence type="ECO:0000313" key="13">
    <source>
        <dbReference type="Proteomes" id="UP000730161"/>
    </source>
</evidence>
<evidence type="ECO:0000259" key="11">
    <source>
        <dbReference type="PROSITE" id="PS50894"/>
    </source>
</evidence>
<evidence type="ECO:0000256" key="4">
    <source>
        <dbReference type="ARBA" id="ARBA00022679"/>
    </source>
</evidence>
<dbReference type="InterPro" id="IPR036061">
    <property type="entry name" value="CheW-like_dom_sf"/>
</dbReference>
<dbReference type="SMART" id="SM00073">
    <property type="entry name" value="HPT"/>
    <property type="match status" value="1"/>
</dbReference>
<dbReference type="PROSITE" id="PS50109">
    <property type="entry name" value="HIS_KIN"/>
    <property type="match status" value="1"/>
</dbReference>
<dbReference type="InterPro" id="IPR051315">
    <property type="entry name" value="Bact_Chemotaxis_CheA"/>
</dbReference>
<dbReference type="InterPro" id="IPR008207">
    <property type="entry name" value="Sig_transdc_His_kin_Hpt_dom"/>
</dbReference>
<dbReference type="SUPFAM" id="SSF52172">
    <property type="entry name" value="CheY-like"/>
    <property type="match status" value="1"/>
</dbReference>
<evidence type="ECO:0000256" key="1">
    <source>
        <dbReference type="ARBA" id="ARBA00000085"/>
    </source>
</evidence>
<evidence type="ECO:0000259" key="10">
    <source>
        <dbReference type="PROSITE" id="PS50851"/>
    </source>
</evidence>
<dbReference type="PROSITE" id="PS50894">
    <property type="entry name" value="HPT"/>
    <property type="match status" value="1"/>
</dbReference>
<gene>
    <name evidence="12" type="ORF">RJ53_09255</name>
</gene>
<dbReference type="InterPro" id="IPR036890">
    <property type="entry name" value="HATPase_C_sf"/>
</dbReference>
<evidence type="ECO:0000256" key="6">
    <source>
        <dbReference type="PROSITE-ProRule" id="PRU00110"/>
    </source>
</evidence>
<dbReference type="SUPFAM" id="SSF55874">
    <property type="entry name" value="ATPase domain of HSP90 chaperone/DNA topoisomerase II/histidine kinase"/>
    <property type="match status" value="1"/>
</dbReference>
<keyword evidence="13" id="KW-1185">Reference proteome</keyword>
<evidence type="ECO:0000256" key="5">
    <source>
        <dbReference type="ARBA" id="ARBA00022777"/>
    </source>
</evidence>
<dbReference type="InterPro" id="IPR001789">
    <property type="entry name" value="Sig_transdc_resp-reg_receiver"/>
</dbReference>
<evidence type="ECO:0000313" key="12">
    <source>
        <dbReference type="EMBL" id="MBR1369651.1"/>
    </source>
</evidence>
<dbReference type="Gene3D" id="2.30.30.40">
    <property type="entry name" value="SH3 Domains"/>
    <property type="match status" value="1"/>
</dbReference>
<dbReference type="InterPro" id="IPR011006">
    <property type="entry name" value="CheY-like_superfamily"/>
</dbReference>
<dbReference type="Gene3D" id="3.30.565.10">
    <property type="entry name" value="Histidine kinase-like ATPase, C-terminal domain"/>
    <property type="match status" value="1"/>
</dbReference>
<feature type="modified residue" description="4-aspartylphosphate" evidence="7">
    <location>
        <position position="661"/>
    </location>
</feature>
<dbReference type="EC" id="2.7.13.3" evidence="2"/>
<organism evidence="12 13">
    <name type="scientific">Methanocalculus chunghsingensis</name>
    <dbReference type="NCBI Taxonomy" id="156457"/>
    <lineage>
        <taxon>Archaea</taxon>
        <taxon>Methanobacteriati</taxon>
        <taxon>Methanobacteriota</taxon>
        <taxon>Stenosarchaea group</taxon>
        <taxon>Methanomicrobia</taxon>
        <taxon>Methanomicrobiales</taxon>
        <taxon>Methanocalculaceae</taxon>
        <taxon>Methanocalculus</taxon>
    </lineage>
</organism>
<dbReference type="InterPro" id="IPR005467">
    <property type="entry name" value="His_kinase_dom"/>
</dbReference>
<dbReference type="InterPro" id="IPR003594">
    <property type="entry name" value="HATPase_dom"/>
</dbReference>
<dbReference type="PANTHER" id="PTHR43395:SF1">
    <property type="entry name" value="CHEMOTAXIS PROTEIN CHEA"/>
    <property type="match status" value="1"/>
</dbReference>
<dbReference type="GO" id="GO:0004673">
    <property type="term" value="F:protein histidine kinase activity"/>
    <property type="evidence" value="ECO:0007669"/>
    <property type="project" value="UniProtKB-EC"/>
</dbReference>
<keyword evidence="4" id="KW-0808">Transferase</keyword>
<name>A0A8J7W8G0_9EURY</name>
<dbReference type="GO" id="GO:0006935">
    <property type="term" value="P:chemotaxis"/>
    <property type="evidence" value="ECO:0007669"/>
    <property type="project" value="InterPro"/>
</dbReference>
<sequence length="733" mass="80719">MPGNDDDLRETLLATFRDEADEHLSAITGELIALERGEGIDPDLAESVYRRTHSLKGAARAVSLREIESVCQHLETALSAVRNGSFVPDAAGYDLFHRAIHLIRSILAGEKVSPVAIIRELRAVKGEKTAVLEKKAASTPTRSELPRLRETGTVRIANETLDRLITGSDELLTTRLSMGHRMRELDAMMIRFSLWQWTHVQVATDLRRIEELLRSDRDMIYEDWVALDRILKFQKKNREFIDSLRHDLTTHIQENARNLHILESSTQVIADTIHDAVLLPVSHILASFPGFIREVAGSSGKQVDFAVDGGEIEIDRRLLEALKDPLTHLIRNAIDHGIEHPGTRVAKGKNPKGRIHIRVVPLAGSRVGIDISDDGKGIDPGVIRRSAIEKGLLNEEEAGNLSDDESMKLVFRSGLSTSPDVTELSGRGLGLAIVEDAVTRLGGDVAITSIPGQNTCVRMYLPVRLSNFRGVVVSAGRRKYVIPMQQVRQVIRMKPGAEEIRIGDDLIRLIPLERGLGVKLPPMKIDPERPIPVVLLASGAGKLGIYVDELIRVQEIVVRSLGSQLRHVRRIAGAGILEDGSVALVIDPLDLIISTLPRGEGRGGRLDPATGRVLVVEDSVTSREFLRAILEDAGYFVECAYDGADALQRLKQEEFDIVVSDVDMPRVNGFALTEAIRSSTHLSALPVVLVTSLDSPGDQEYGIHLGADAYIIKSMFEKDAFLRVVRDVSRHGA</sequence>
<proteinExistence type="predicted"/>
<dbReference type="GO" id="GO:0000160">
    <property type="term" value="P:phosphorelay signal transduction system"/>
    <property type="evidence" value="ECO:0007669"/>
    <property type="project" value="InterPro"/>
</dbReference>
<dbReference type="OrthoDB" id="293137at2157"/>
<reference evidence="12" key="1">
    <citation type="submission" date="2014-12" db="EMBL/GenBank/DDBJ databases">
        <authorList>
            <person name="Huang H.-H."/>
            <person name="Chen S.-C."/>
            <person name="Lai M.-C."/>
        </authorList>
    </citation>
    <scope>NUCLEOTIDE SEQUENCE</scope>
    <source>
        <strain evidence="12">K1F9705b</strain>
    </source>
</reference>
<keyword evidence="3 7" id="KW-0597">Phosphoprotein</keyword>
<evidence type="ECO:0000259" key="9">
    <source>
        <dbReference type="PROSITE" id="PS50110"/>
    </source>
</evidence>
<dbReference type="Pfam" id="PF01584">
    <property type="entry name" value="CheW"/>
    <property type="match status" value="1"/>
</dbReference>
<dbReference type="FunFam" id="3.30.565.10:FF:000016">
    <property type="entry name" value="Chemotaxis protein CheA, putative"/>
    <property type="match status" value="1"/>
</dbReference>
<dbReference type="PROSITE" id="PS50851">
    <property type="entry name" value="CHEW"/>
    <property type="match status" value="1"/>
</dbReference>
<dbReference type="RefSeq" id="WP_211531385.1">
    <property type="nucleotide sequence ID" value="NZ_JWHL01000016.1"/>
</dbReference>
<comment type="caution">
    <text evidence="12">The sequence shown here is derived from an EMBL/GenBank/DDBJ whole genome shotgun (WGS) entry which is preliminary data.</text>
</comment>
<dbReference type="Pfam" id="PF02518">
    <property type="entry name" value="HATPase_c"/>
    <property type="match status" value="1"/>
</dbReference>
<dbReference type="SMART" id="SM00260">
    <property type="entry name" value="CheW"/>
    <property type="match status" value="1"/>
</dbReference>
<accession>A0A8J7W8G0</accession>
<dbReference type="PRINTS" id="PR00344">
    <property type="entry name" value="BCTRLSENSOR"/>
</dbReference>
<feature type="domain" description="Histidine kinase" evidence="8">
    <location>
        <begin position="279"/>
        <end position="465"/>
    </location>
</feature>
<dbReference type="InterPro" id="IPR002545">
    <property type="entry name" value="CheW-lke_dom"/>
</dbReference>
<dbReference type="CDD" id="cd00156">
    <property type="entry name" value="REC"/>
    <property type="match status" value="1"/>
</dbReference>
<dbReference type="AlphaFoldDB" id="A0A8J7W8G0"/>
<keyword evidence="5" id="KW-0418">Kinase</keyword>
<dbReference type="PROSITE" id="PS50110">
    <property type="entry name" value="RESPONSE_REGULATORY"/>
    <property type="match status" value="1"/>
</dbReference>
<feature type="modified residue" description="Phosphohistidine" evidence="6">
    <location>
        <position position="53"/>
    </location>
</feature>
<dbReference type="Pfam" id="PF00072">
    <property type="entry name" value="Response_reg"/>
    <property type="match status" value="1"/>
</dbReference>
<dbReference type="SUPFAM" id="SSF47226">
    <property type="entry name" value="Histidine-containing phosphotransfer domain, HPT domain"/>
    <property type="match status" value="1"/>
</dbReference>
<evidence type="ECO:0000259" key="8">
    <source>
        <dbReference type="PROSITE" id="PS50109"/>
    </source>
</evidence>
<dbReference type="Gene3D" id="1.20.120.160">
    <property type="entry name" value="HPT domain"/>
    <property type="match status" value="1"/>
</dbReference>
<dbReference type="SUPFAM" id="SSF50341">
    <property type="entry name" value="CheW-like"/>
    <property type="match status" value="1"/>
</dbReference>
<dbReference type="InterPro" id="IPR036641">
    <property type="entry name" value="HPT_dom_sf"/>
</dbReference>
<evidence type="ECO:0000256" key="2">
    <source>
        <dbReference type="ARBA" id="ARBA00012438"/>
    </source>
</evidence>
<dbReference type="PANTHER" id="PTHR43395">
    <property type="entry name" value="SENSOR HISTIDINE KINASE CHEA"/>
    <property type="match status" value="1"/>
</dbReference>
<dbReference type="SMART" id="SM00448">
    <property type="entry name" value="REC"/>
    <property type="match status" value="1"/>
</dbReference>
<evidence type="ECO:0000256" key="7">
    <source>
        <dbReference type="PROSITE-ProRule" id="PRU00169"/>
    </source>
</evidence>
<protein>
    <recommendedName>
        <fullName evidence="2">histidine kinase</fullName>
        <ecNumber evidence="2">2.7.13.3</ecNumber>
    </recommendedName>
</protein>
<comment type="catalytic activity">
    <reaction evidence="1">
        <text>ATP + protein L-histidine = ADP + protein N-phospho-L-histidine.</text>
        <dbReference type="EC" id="2.7.13.3"/>
    </reaction>
</comment>
<dbReference type="CDD" id="cd00088">
    <property type="entry name" value="HPT"/>
    <property type="match status" value="1"/>
</dbReference>
<dbReference type="Proteomes" id="UP000730161">
    <property type="component" value="Unassembled WGS sequence"/>
</dbReference>
<dbReference type="Gene3D" id="3.40.50.2300">
    <property type="match status" value="1"/>
</dbReference>
<dbReference type="SMART" id="SM00387">
    <property type="entry name" value="HATPase_c"/>
    <property type="match status" value="1"/>
</dbReference>